<reference evidence="2" key="2">
    <citation type="submission" date="2021-05" db="EMBL/GenBank/DDBJ databases">
        <authorList>
            <person name="Pain A."/>
        </authorList>
    </citation>
    <scope>NUCLEOTIDE SEQUENCE</scope>
    <source>
        <strain evidence="2">1802A</strain>
    </source>
</reference>
<name>A0AAD9G7A9_BABDI</name>
<gene>
    <name evidence="2" type="ORF">X943_002324</name>
</gene>
<feature type="region of interest" description="Disordered" evidence="1">
    <location>
        <begin position="1"/>
        <end position="40"/>
    </location>
</feature>
<sequence>MDTAARSSAAGKTGGKSISPALFTSSIAKPGDSTQQNQRKSPLRFHSFHDFYMAQSRGYNSGQLSDKFNGNTVSHARSNLQIRYTPNHSTFVNTDNKDSSTSNTCKMYDEKELRGILKGHVKRLCTYFQDALPKKEYTDAFKVILAKNKARRTPEMTKSGPSDSISNSLLRRLRPKLEKLQTIYGSRLSKVGLIELAQHLSRHRQIAKEPITNSEAITFLENEGISYNNAVMVMHSASTGVPTRQAFNWKAAMKAMCSGTDLGESSEISAFENEDIFGTYVSLPIELSLREFLRNCGFVIDENGMPLTDDDNGVHYDSAQLYIFYSNTPKCEKTHELTVDIKTGPITPSPSLDPEALKVYDIHMNRVTTEPDDVPGTDKDDFEMVVLGEPELTVSHNRPDDIDSFANDIFNNADPQSFYQVIEDMRKLMPEECDGGQGEVLDMSTGRREKNAEGFGWFLNSADALQPVNSELSDGEIDINEIPLDLMNDNASQFSWLNDAKP</sequence>
<organism evidence="2 3">
    <name type="scientific">Babesia divergens</name>
    <dbReference type="NCBI Taxonomy" id="32595"/>
    <lineage>
        <taxon>Eukaryota</taxon>
        <taxon>Sar</taxon>
        <taxon>Alveolata</taxon>
        <taxon>Apicomplexa</taxon>
        <taxon>Aconoidasida</taxon>
        <taxon>Piroplasmida</taxon>
        <taxon>Babesiidae</taxon>
        <taxon>Babesia</taxon>
    </lineage>
</organism>
<evidence type="ECO:0000313" key="3">
    <source>
        <dbReference type="Proteomes" id="UP001195914"/>
    </source>
</evidence>
<comment type="caution">
    <text evidence="2">The sequence shown here is derived from an EMBL/GenBank/DDBJ whole genome shotgun (WGS) entry which is preliminary data.</text>
</comment>
<protein>
    <submittedName>
        <fullName evidence="2">Uncharacterized protein</fullName>
    </submittedName>
</protein>
<keyword evidence="3" id="KW-1185">Reference proteome</keyword>
<proteinExistence type="predicted"/>
<accession>A0AAD9G7A9</accession>
<dbReference type="Proteomes" id="UP001195914">
    <property type="component" value="Unassembled WGS sequence"/>
</dbReference>
<reference evidence="2" key="1">
    <citation type="journal article" date="2014" name="Nucleic Acids Res.">
        <title>The evolutionary dynamics of variant antigen genes in Babesia reveal a history of genomic innovation underlying host-parasite interaction.</title>
        <authorList>
            <person name="Jackson A.P."/>
            <person name="Otto T.D."/>
            <person name="Darby A."/>
            <person name="Ramaprasad A."/>
            <person name="Xia D."/>
            <person name="Echaide I.E."/>
            <person name="Farber M."/>
            <person name="Gahlot S."/>
            <person name="Gamble J."/>
            <person name="Gupta D."/>
            <person name="Gupta Y."/>
            <person name="Jackson L."/>
            <person name="Malandrin L."/>
            <person name="Malas T.B."/>
            <person name="Moussa E."/>
            <person name="Nair M."/>
            <person name="Reid A.J."/>
            <person name="Sanders M."/>
            <person name="Sharma J."/>
            <person name="Tracey A."/>
            <person name="Quail M.A."/>
            <person name="Weir W."/>
            <person name="Wastling J.M."/>
            <person name="Hall N."/>
            <person name="Willadsen P."/>
            <person name="Lingelbach K."/>
            <person name="Shiels B."/>
            <person name="Tait A."/>
            <person name="Berriman M."/>
            <person name="Allred D.R."/>
            <person name="Pain A."/>
        </authorList>
    </citation>
    <scope>NUCLEOTIDE SEQUENCE</scope>
    <source>
        <strain evidence="2">1802A</strain>
    </source>
</reference>
<evidence type="ECO:0000313" key="2">
    <source>
        <dbReference type="EMBL" id="KAK1933132.1"/>
    </source>
</evidence>
<evidence type="ECO:0000256" key="1">
    <source>
        <dbReference type="SAM" id="MobiDB-lite"/>
    </source>
</evidence>
<feature type="compositionally biased region" description="Polar residues" evidence="1">
    <location>
        <begin position="22"/>
        <end position="40"/>
    </location>
</feature>
<dbReference type="AlphaFoldDB" id="A0AAD9G7A9"/>
<dbReference type="EMBL" id="JAHBMH010000073">
    <property type="protein sequence ID" value="KAK1933132.1"/>
    <property type="molecule type" value="Genomic_DNA"/>
</dbReference>